<dbReference type="Proteomes" id="UP000646738">
    <property type="component" value="Unassembled WGS sequence"/>
</dbReference>
<proteinExistence type="predicted"/>
<evidence type="ECO:0000313" key="1">
    <source>
        <dbReference type="EMBL" id="GHI52970.1"/>
    </source>
</evidence>
<keyword evidence="2" id="KW-1185">Reference proteome</keyword>
<comment type="caution">
    <text evidence="1">The sequence shown here is derived from an EMBL/GenBank/DDBJ whole genome shotgun (WGS) entry which is preliminary data.</text>
</comment>
<organism evidence="1 2">
    <name type="scientific">Streptomyces rubradiris</name>
    <name type="common">Streptomyces achromogenes subsp. rubradiris</name>
    <dbReference type="NCBI Taxonomy" id="285531"/>
    <lineage>
        <taxon>Bacteria</taxon>
        <taxon>Bacillati</taxon>
        <taxon>Actinomycetota</taxon>
        <taxon>Actinomycetes</taxon>
        <taxon>Kitasatosporales</taxon>
        <taxon>Streptomycetaceae</taxon>
        <taxon>Streptomyces</taxon>
    </lineage>
</organism>
<dbReference type="EMBL" id="BNEA01000015">
    <property type="protein sequence ID" value="GHI52970.1"/>
    <property type="molecule type" value="Genomic_DNA"/>
</dbReference>
<dbReference type="RefSeq" id="WP_189996992.1">
    <property type="nucleotide sequence ID" value="NZ_BNCB01000012.1"/>
</dbReference>
<name>A0ABQ3RAU4_STRRR</name>
<accession>A0ABQ3RAU4</accession>
<sequence length="151" mass="17130">MPKESRPDIQEWAEQVHRATVDVADMLGVPSEAYARDPTSLIPALQGWVSRAPLDEFGHPDWLALHEDLLCHLSDFLIRRHGARWQAERDSATSGGYRYVIEATGVDGRTRRLDPDRIVRRELAALPIDIVRMLATAELELRLTRQPAEDV</sequence>
<evidence type="ECO:0000313" key="2">
    <source>
        <dbReference type="Proteomes" id="UP000646738"/>
    </source>
</evidence>
<protein>
    <submittedName>
        <fullName evidence="1">Uncharacterized protein</fullName>
    </submittedName>
</protein>
<gene>
    <name evidence="1" type="ORF">Srubr_28160</name>
</gene>
<reference evidence="2" key="1">
    <citation type="submission" date="2023-07" db="EMBL/GenBank/DDBJ databases">
        <title>Whole genome shotgun sequence of Streptomyces achromogenes subsp. rubradiris NBRC 14000.</title>
        <authorList>
            <person name="Komaki H."/>
            <person name="Tamura T."/>
        </authorList>
    </citation>
    <scope>NUCLEOTIDE SEQUENCE [LARGE SCALE GENOMIC DNA]</scope>
    <source>
        <strain evidence="2">NBRC 14000</strain>
    </source>
</reference>